<keyword evidence="2" id="KW-1185">Reference proteome</keyword>
<dbReference type="EMBL" id="OOGT01000416">
    <property type="protein sequence ID" value="SPL72651.1"/>
    <property type="molecule type" value="Genomic_DNA"/>
</dbReference>
<dbReference type="RefSeq" id="WP_121976028.1">
    <property type="nucleotide sequence ID" value="NZ_OOGT01000416.1"/>
</dbReference>
<evidence type="ECO:0000313" key="1">
    <source>
        <dbReference type="EMBL" id="SPL72651.1"/>
    </source>
</evidence>
<dbReference type="OrthoDB" id="6680817at2"/>
<sequence length="84" mass="10119">MSNLGHYTYPEYPNIGKAQDLLAAFDFKNEQGESELRYTYYLRSAEIRDRFNEEMIPNFTKDEISKNWYLVEGDEDPLIKYEFF</sequence>
<organism evidence="1 2">
    <name type="scientific">Acinetobacter stercoris</name>
    <dbReference type="NCBI Taxonomy" id="2126983"/>
    <lineage>
        <taxon>Bacteria</taxon>
        <taxon>Pseudomonadati</taxon>
        <taxon>Pseudomonadota</taxon>
        <taxon>Gammaproteobacteria</taxon>
        <taxon>Moraxellales</taxon>
        <taxon>Moraxellaceae</taxon>
        <taxon>Acinetobacter</taxon>
    </lineage>
</organism>
<dbReference type="AlphaFoldDB" id="A0A2U3N4N9"/>
<dbReference type="InParanoid" id="A0A2U3N4N9"/>
<reference evidence="2" key="1">
    <citation type="submission" date="2018-03" db="EMBL/GenBank/DDBJ databases">
        <authorList>
            <person name="Blom J."/>
        </authorList>
    </citation>
    <scope>NUCLEOTIDE SEQUENCE [LARGE SCALE GENOMIC DNA]</scope>
    <source>
        <strain evidence="2">KPC-SM-21</strain>
    </source>
</reference>
<gene>
    <name evidence="1" type="ORF">KPC_3829</name>
</gene>
<name>A0A2U3N4N9_9GAMM</name>
<evidence type="ECO:0000313" key="2">
    <source>
        <dbReference type="Proteomes" id="UP000245974"/>
    </source>
</evidence>
<accession>A0A2U3N4N9</accession>
<dbReference type="Proteomes" id="UP000245974">
    <property type="component" value="Unassembled WGS sequence"/>
</dbReference>
<proteinExistence type="predicted"/>
<protein>
    <submittedName>
        <fullName evidence="1">Uncharacterized protein</fullName>
    </submittedName>
</protein>